<reference evidence="2 4" key="1">
    <citation type="journal article" date="2014" name="BMC Genomics">
        <title>Genome sequence of Anopheles sinensis provides insight into genetics basis of mosquito competence for malaria parasites.</title>
        <authorList>
            <person name="Zhou D."/>
            <person name="Zhang D."/>
            <person name="Ding G."/>
            <person name="Shi L."/>
            <person name="Hou Q."/>
            <person name="Ye Y."/>
            <person name="Xu Y."/>
            <person name="Zhou H."/>
            <person name="Xiong C."/>
            <person name="Li S."/>
            <person name="Yu J."/>
            <person name="Hong S."/>
            <person name="Yu X."/>
            <person name="Zou P."/>
            <person name="Chen C."/>
            <person name="Chang X."/>
            <person name="Wang W."/>
            <person name="Lv Y."/>
            <person name="Sun Y."/>
            <person name="Ma L."/>
            <person name="Shen B."/>
            <person name="Zhu C."/>
        </authorList>
    </citation>
    <scope>NUCLEOTIDE SEQUENCE [LARGE SCALE GENOMIC DNA]</scope>
</reference>
<feature type="compositionally biased region" description="Basic and acidic residues" evidence="1">
    <location>
        <begin position="31"/>
        <end position="55"/>
    </location>
</feature>
<dbReference type="AlphaFoldDB" id="A0A084WMF4"/>
<accession>A0A084WMF4</accession>
<dbReference type="VEuPathDB" id="VectorBase:ASIC019873"/>
<gene>
    <name evidence="2" type="ORF">ZHAS_00019873</name>
</gene>
<sequence length="55" mass="6582">MLMTLRDLVGHAEWSADDDRHINPGSRRERRKIDERNREENDNGEQREKYPCSAQ</sequence>
<reference evidence="3" key="2">
    <citation type="submission" date="2020-05" db="UniProtKB">
        <authorList>
            <consortium name="EnsemblMetazoa"/>
        </authorList>
    </citation>
    <scope>IDENTIFICATION</scope>
</reference>
<protein>
    <submittedName>
        <fullName evidence="2 3">Uncharacterized protein</fullName>
    </submittedName>
</protein>
<evidence type="ECO:0000313" key="4">
    <source>
        <dbReference type="Proteomes" id="UP000030765"/>
    </source>
</evidence>
<keyword evidence="4" id="KW-1185">Reference proteome</keyword>
<evidence type="ECO:0000313" key="3">
    <source>
        <dbReference type="EnsemblMetazoa" id="ASIC019873-PA"/>
    </source>
</evidence>
<feature type="region of interest" description="Disordered" evidence="1">
    <location>
        <begin position="15"/>
        <end position="55"/>
    </location>
</feature>
<organism evidence="2">
    <name type="scientific">Anopheles sinensis</name>
    <name type="common">Mosquito</name>
    <dbReference type="NCBI Taxonomy" id="74873"/>
    <lineage>
        <taxon>Eukaryota</taxon>
        <taxon>Metazoa</taxon>
        <taxon>Ecdysozoa</taxon>
        <taxon>Arthropoda</taxon>
        <taxon>Hexapoda</taxon>
        <taxon>Insecta</taxon>
        <taxon>Pterygota</taxon>
        <taxon>Neoptera</taxon>
        <taxon>Endopterygota</taxon>
        <taxon>Diptera</taxon>
        <taxon>Nematocera</taxon>
        <taxon>Culicoidea</taxon>
        <taxon>Culicidae</taxon>
        <taxon>Anophelinae</taxon>
        <taxon>Anopheles</taxon>
    </lineage>
</organism>
<evidence type="ECO:0000256" key="1">
    <source>
        <dbReference type="SAM" id="MobiDB-lite"/>
    </source>
</evidence>
<proteinExistence type="predicted"/>
<dbReference type="EMBL" id="ATLV01024427">
    <property type="status" value="NOT_ANNOTATED_CDS"/>
    <property type="molecule type" value="Genomic_DNA"/>
</dbReference>
<name>A0A084WMF4_ANOSI</name>
<evidence type="ECO:0000313" key="2">
    <source>
        <dbReference type="EMBL" id="KFB51398.1"/>
    </source>
</evidence>
<dbReference type="EnsemblMetazoa" id="ASIC019873-RA">
    <property type="protein sequence ID" value="ASIC019873-PA"/>
    <property type="gene ID" value="ASIC019873"/>
</dbReference>
<dbReference type="EMBL" id="KE525352">
    <property type="protein sequence ID" value="KFB51398.1"/>
    <property type="molecule type" value="Genomic_DNA"/>
</dbReference>
<dbReference type="Proteomes" id="UP000030765">
    <property type="component" value="Unassembled WGS sequence"/>
</dbReference>